<dbReference type="Pfam" id="PF06094">
    <property type="entry name" value="GGACT"/>
    <property type="match status" value="1"/>
</dbReference>
<sequence>MRYLDEDFPADPYPGAVPPTSYVHLDGVALALRETSSGAELSDGQDLDDWLTLRGELPLAGRVPVLAYGSNRCPSKITWLRDHLGLAGAVVVLRVTCEDLAAVWATGLRARDGARPATLMHAPGVTEEHAVWLATPEQVAVLDVVEGRGLRYQLARVRSGRVRLGTGAVLEDVLSYVARAPEREPLVVDGRPVRCVDLAQADARELAGEPGTTGLDATEVLGPPVPAAWPGRVFVYGTLQPGCSAWSLVAPWVRGRPVPARVPGTLYDTGEGYPGLLLGTGEPVPGHLLELADPVRALAALDEYEGEEYRRLRITLADGVVCWTYVFAAPVAGFRVVPAWPGGHV</sequence>
<evidence type="ECO:0000313" key="2">
    <source>
        <dbReference type="EMBL" id="MBP2474947.1"/>
    </source>
</evidence>
<protein>
    <submittedName>
        <fullName evidence="2">Gamma-glutamylcyclotransferase (GGCT)/AIG2-like uncharacterized protein YtfP</fullName>
    </submittedName>
</protein>
<dbReference type="Gene3D" id="3.10.490.10">
    <property type="entry name" value="Gamma-glutamyl cyclotransferase-like"/>
    <property type="match status" value="1"/>
</dbReference>
<feature type="domain" description="Gamma-glutamylcyclotransferase AIG2-like" evidence="1">
    <location>
        <begin position="233"/>
        <end position="329"/>
    </location>
</feature>
<proteinExistence type="predicted"/>
<gene>
    <name evidence="2" type="ORF">JOF53_003819</name>
</gene>
<dbReference type="InterPro" id="IPR036568">
    <property type="entry name" value="GGCT-like_sf"/>
</dbReference>
<comment type="caution">
    <text evidence="2">The sequence shown here is derived from an EMBL/GenBank/DDBJ whole genome shotgun (WGS) entry which is preliminary data.</text>
</comment>
<dbReference type="Proteomes" id="UP001519363">
    <property type="component" value="Unassembled WGS sequence"/>
</dbReference>
<organism evidence="2 3">
    <name type="scientific">Crossiella equi</name>
    <dbReference type="NCBI Taxonomy" id="130796"/>
    <lineage>
        <taxon>Bacteria</taxon>
        <taxon>Bacillati</taxon>
        <taxon>Actinomycetota</taxon>
        <taxon>Actinomycetes</taxon>
        <taxon>Pseudonocardiales</taxon>
        <taxon>Pseudonocardiaceae</taxon>
        <taxon>Crossiella</taxon>
    </lineage>
</organism>
<dbReference type="InterPro" id="IPR013024">
    <property type="entry name" value="GGCT-like"/>
</dbReference>
<dbReference type="InterPro" id="IPR009288">
    <property type="entry name" value="AIG2-like_dom"/>
</dbReference>
<keyword evidence="3" id="KW-1185">Reference proteome</keyword>
<dbReference type="EMBL" id="JAGIOO010000001">
    <property type="protein sequence ID" value="MBP2474947.1"/>
    <property type="molecule type" value="Genomic_DNA"/>
</dbReference>
<accession>A0ABS5AFA5</accession>
<dbReference type="RefSeq" id="WP_307850033.1">
    <property type="nucleotide sequence ID" value="NZ_JAGIOO010000001.1"/>
</dbReference>
<reference evidence="2 3" key="1">
    <citation type="submission" date="2021-03" db="EMBL/GenBank/DDBJ databases">
        <title>Sequencing the genomes of 1000 actinobacteria strains.</title>
        <authorList>
            <person name="Klenk H.-P."/>
        </authorList>
    </citation>
    <scope>NUCLEOTIDE SEQUENCE [LARGE SCALE GENOMIC DNA]</scope>
    <source>
        <strain evidence="2 3">DSM 44580</strain>
    </source>
</reference>
<dbReference type="CDD" id="cd06661">
    <property type="entry name" value="GGCT_like"/>
    <property type="match status" value="1"/>
</dbReference>
<evidence type="ECO:0000259" key="1">
    <source>
        <dbReference type="Pfam" id="PF06094"/>
    </source>
</evidence>
<dbReference type="SUPFAM" id="SSF110857">
    <property type="entry name" value="Gamma-glutamyl cyclotransferase-like"/>
    <property type="match status" value="1"/>
</dbReference>
<evidence type="ECO:0000313" key="3">
    <source>
        <dbReference type="Proteomes" id="UP001519363"/>
    </source>
</evidence>
<name>A0ABS5AFA5_9PSEU</name>